<reference evidence="1" key="1">
    <citation type="submission" date="2022-04" db="EMBL/GenBank/DDBJ databases">
        <title>Jade perch genome.</title>
        <authorList>
            <person name="Chao B."/>
        </authorList>
    </citation>
    <scope>NUCLEOTIDE SEQUENCE</scope>
    <source>
        <strain evidence="1">CB-2022</strain>
    </source>
</reference>
<keyword evidence="2" id="KW-1185">Reference proteome</keyword>
<accession>A0ACB8WF70</accession>
<dbReference type="Proteomes" id="UP000831701">
    <property type="component" value="Chromosome 10"/>
</dbReference>
<evidence type="ECO:0000313" key="2">
    <source>
        <dbReference type="Proteomes" id="UP000831701"/>
    </source>
</evidence>
<proteinExistence type="predicted"/>
<dbReference type="EMBL" id="CM041540">
    <property type="protein sequence ID" value="KAI3366491.1"/>
    <property type="molecule type" value="Genomic_DNA"/>
</dbReference>
<organism evidence="1 2">
    <name type="scientific">Scortum barcoo</name>
    <name type="common">barcoo grunter</name>
    <dbReference type="NCBI Taxonomy" id="214431"/>
    <lineage>
        <taxon>Eukaryota</taxon>
        <taxon>Metazoa</taxon>
        <taxon>Chordata</taxon>
        <taxon>Craniata</taxon>
        <taxon>Vertebrata</taxon>
        <taxon>Euteleostomi</taxon>
        <taxon>Actinopterygii</taxon>
        <taxon>Neopterygii</taxon>
        <taxon>Teleostei</taxon>
        <taxon>Neoteleostei</taxon>
        <taxon>Acanthomorphata</taxon>
        <taxon>Eupercaria</taxon>
        <taxon>Centrarchiformes</taxon>
        <taxon>Terapontoidei</taxon>
        <taxon>Terapontidae</taxon>
        <taxon>Scortum</taxon>
    </lineage>
</organism>
<sequence length="854" mass="95127">MMKCFERLVKDHIISKLPPTFNPLQFAYRPNCSTEDAICSALHLSLTHLEEKNTHQHLVGKLGHLGFSTPLFNWLTERPQSVRVGKNTSSVITLSTGSPQGCVLSPLLFTLMTHDCVPRSVTNHIVKFADNTTVVGPIRDDNDLAYREEVEQLIQPSHAPLLINNSAVEVVSSTKFLGVHITCTLTWSVNTASLVKRAQQRLHFLRRMKRAHLPPPILTTFNRSTVESILTNCISMWYGGYTAADWRNVGRVVRTAEKIIRSSLPSVQDIAPQCCVKKHHQGRLTPPPWTFFTSALQEEDSAASGAEPPGLVLASGEAAKNDDDIDLVSFLRSIYPGLLVRDEPFIIDRDFEINSLKELRRPEVLSITEQTKDKPVNQDTDGAAGPVVVTKNGQIKGITVEKAHIFYGIPYADPPVGAYRWKPPRPVSPWPGVYDASYPRAACMQACSGPIAADCPRMVSEDCLFLNIFVPVDVDLSSPLQSPLPVMVWIHGGDFIAGSASKPLYDGRFISNFTQTVVVNMEYRLGKGKMNFGLVTIFGESAGAQSVSLHLMIESSKPMFKQAVLQSLPFSIPLKTRHDALKLGKDFAKQTNCSVSDIVCLLSLTPQAVLAAQMKTSSKIVNPFRFLEVFETWGPYVDGELIKEQAVTAFQKGHWQKGKPVLLGTTSEEGVIFVYGVFNKPVSAVESTVYITAIFKQHALRILHKYLPLYRDADRRDMLAQIVTDYVFLCPSRRSARAVKAAGSGVWMYVFDHVASDHRVWSGLTFCYQHACHGAELPFLFNSASVANFTLSLPEKLMSNRMLCYWGAFAHTGDPSSLAQQTTFCRQQRLPVWPRYSDTSGWLVMNLTFQRTFW</sequence>
<gene>
    <name evidence="1" type="ORF">L3Q82_000628</name>
</gene>
<comment type="caution">
    <text evidence="1">The sequence shown here is derived from an EMBL/GenBank/DDBJ whole genome shotgun (WGS) entry which is preliminary data.</text>
</comment>
<name>A0ACB8WF70_9TELE</name>
<protein>
    <submittedName>
        <fullName evidence="1">Uncharacterized protein</fullName>
    </submittedName>
</protein>
<evidence type="ECO:0000313" key="1">
    <source>
        <dbReference type="EMBL" id="KAI3366491.1"/>
    </source>
</evidence>